<organism evidence="1 2">
    <name type="scientific">Struthio camelus australis</name>
    <dbReference type="NCBI Taxonomy" id="441894"/>
    <lineage>
        <taxon>Eukaryota</taxon>
        <taxon>Metazoa</taxon>
        <taxon>Chordata</taxon>
        <taxon>Craniata</taxon>
        <taxon>Vertebrata</taxon>
        <taxon>Euteleostomi</taxon>
        <taxon>Archelosauria</taxon>
        <taxon>Archosauria</taxon>
        <taxon>Dinosauria</taxon>
        <taxon>Saurischia</taxon>
        <taxon>Theropoda</taxon>
        <taxon>Coelurosauria</taxon>
        <taxon>Aves</taxon>
        <taxon>Palaeognathae</taxon>
        <taxon>Struthioniformes</taxon>
        <taxon>Struthionidae</taxon>
        <taxon>Struthio</taxon>
    </lineage>
</organism>
<feature type="non-terminal residue" evidence="1">
    <location>
        <position position="348"/>
    </location>
</feature>
<name>A0A093GUA1_STRCA</name>
<feature type="non-terminal residue" evidence="1">
    <location>
        <position position="1"/>
    </location>
</feature>
<evidence type="ECO:0000313" key="2">
    <source>
        <dbReference type="Proteomes" id="UP000053584"/>
    </source>
</evidence>
<dbReference type="PANTHER" id="PTHR15426">
    <property type="entry name" value="PROTEIN DEPP1"/>
    <property type="match status" value="1"/>
</dbReference>
<evidence type="ECO:0000313" key="1">
    <source>
        <dbReference type="EMBL" id="KFV72951.1"/>
    </source>
</evidence>
<keyword evidence="2" id="KW-1185">Reference proteome</keyword>
<proteinExistence type="predicted"/>
<dbReference type="InterPro" id="IPR020133">
    <property type="entry name" value="DEPP"/>
</dbReference>
<dbReference type="GO" id="GO:0005739">
    <property type="term" value="C:mitochondrion"/>
    <property type="evidence" value="ECO:0007669"/>
    <property type="project" value="TreeGrafter"/>
</dbReference>
<dbReference type="Proteomes" id="UP000053584">
    <property type="component" value="Unassembled WGS sequence"/>
</dbReference>
<reference evidence="1 2" key="1">
    <citation type="submission" date="2014-04" db="EMBL/GenBank/DDBJ databases">
        <title>Genome evolution of avian class.</title>
        <authorList>
            <person name="Zhang G."/>
            <person name="Li C."/>
        </authorList>
    </citation>
    <scope>NUCLEOTIDE SEQUENCE [LARGE SCALE GENOMIC DNA]</scope>
    <source>
        <strain evidence="1">BGI_N308</strain>
    </source>
</reference>
<accession>A0A093GUA1</accession>
<dbReference type="EMBL" id="KL205687">
    <property type="protein sequence ID" value="KFV72951.1"/>
    <property type="molecule type" value="Genomic_DNA"/>
</dbReference>
<dbReference type="PANTHER" id="PTHR15426:SF6">
    <property type="entry name" value="PROTEIN DEPP1"/>
    <property type="match status" value="1"/>
</dbReference>
<protein>
    <submittedName>
        <fullName evidence="1">Uncharacterized protein</fullName>
    </submittedName>
</protein>
<dbReference type="GO" id="GO:0010506">
    <property type="term" value="P:regulation of autophagy"/>
    <property type="evidence" value="ECO:0007669"/>
    <property type="project" value="TreeGrafter"/>
</dbReference>
<sequence length="348" mass="38382">AMAPRIRLSISKPLPTIREAHEEALEDLTSNPKRSATASQTSNTFANLDSYSSEDYIQAICHLARPTFPGFPERKVPKHRVQDRKILKVPEDMSWSSTLAGTQQEASKCKFTNFISNVVPLGKAMPILDGAETDLHCRDDPLAQIYTQAGRPCYSTGPLGSKSSSSDYSLCNSSSHLHTPGGEIHPPSTKGKATEKLNLPPAFGFPRLPSPRPEQKEMVCSELKCLRRDDGVVSGSNHGQKENGAVFIDGEEISLCSARGKGPGNRVLHCSLSKRSCLFKIADADEKEERESPHRDKKVMGAVPNKQQYTERFQVAQKPVVHNWISEHRCVWKEAKLKACLLPAIAEV</sequence>
<dbReference type="AlphaFoldDB" id="A0A093GUA1"/>
<gene>
    <name evidence="1" type="ORF">N308_14894</name>
</gene>